<dbReference type="EMBL" id="JAEPCM010000186">
    <property type="protein sequence ID" value="MCG7945854.1"/>
    <property type="molecule type" value="Genomic_DNA"/>
</dbReference>
<evidence type="ECO:0000313" key="2">
    <source>
        <dbReference type="Proteomes" id="UP000886667"/>
    </source>
</evidence>
<proteinExistence type="predicted"/>
<organism evidence="1 2">
    <name type="scientific">Candidatus Thiodiazotropha taylori</name>
    <dbReference type="NCBI Taxonomy" id="2792791"/>
    <lineage>
        <taxon>Bacteria</taxon>
        <taxon>Pseudomonadati</taxon>
        <taxon>Pseudomonadota</taxon>
        <taxon>Gammaproteobacteria</taxon>
        <taxon>Chromatiales</taxon>
        <taxon>Sedimenticolaceae</taxon>
        <taxon>Candidatus Thiodiazotropha</taxon>
    </lineage>
</organism>
<dbReference type="AlphaFoldDB" id="A0A9E4KB19"/>
<gene>
    <name evidence="1" type="ORF">JAZ07_05835</name>
</gene>
<dbReference type="Proteomes" id="UP000886667">
    <property type="component" value="Unassembled WGS sequence"/>
</dbReference>
<name>A0A9E4KB19_9GAMM</name>
<protein>
    <submittedName>
        <fullName evidence="1">Uncharacterized protein</fullName>
    </submittedName>
</protein>
<comment type="caution">
    <text evidence="1">The sequence shown here is derived from an EMBL/GenBank/DDBJ whole genome shotgun (WGS) entry which is preliminary data.</text>
</comment>
<reference evidence="1" key="1">
    <citation type="journal article" date="2021" name="Proc. Natl. Acad. Sci. U.S.A.">
        <title>Global biogeography of chemosynthetic symbionts reveals both localized and globally distributed symbiont groups. .</title>
        <authorList>
            <person name="Osvatic J.T."/>
            <person name="Wilkins L.G.E."/>
            <person name="Leibrecht L."/>
            <person name="Leray M."/>
            <person name="Zauner S."/>
            <person name="Polzin J."/>
            <person name="Camacho Y."/>
            <person name="Gros O."/>
            <person name="van Gils J.A."/>
            <person name="Eisen J.A."/>
            <person name="Petersen J.M."/>
            <person name="Yuen B."/>
        </authorList>
    </citation>
    <scope>NUCLEOTIDE SEQUENCE</scope>
    <source>
        <strain evidence="1">MAGclacostrist064TRANS</strain>
    </source>
</reference>
<evidence type="ECO:0000313" key="1">
    <source>
        <dbReference type="EMBL" id="MCG7945854.1"/>
    </source>
</evidence>
<sequence length="98" mass="11133">MPSRWHIDEDGVPSVWMDPDDSELFSIRFDYFGASNIGSYEVETDGVEIFSDAFEGKTISFYARSPKIPYGAATFQATSASDQNVKKSRTVRFYVREN</sequence>
<accession>A0A9E4KB19</accession>